<name>A0A1G6M5V0_9BACT</name>
<dbReference type="InterPro" id="IPR033454">
    <property type="entry name" value="RecG_wedge"/>
</dbReference>
<dbReference type="NCBIfam" id="NF008168">
    <property type="entry name" value="PRK10917.2-2"/>
    <property type="match status" value="1"/>
</dbReference>
<comment type="function">
    <text evidence="15">Plays a critical role in recombination and DNA repair. Helps process Holliday junction intermediates to mature products by catalyzing branch migration. Has replication fork regression activity, unwinds stalled or blocked replication forks to make a HJ that can be resolved. Has a DNA unwinding activity characteristic of a DNA helicase with 3'-5' polarity.</text>
</comment>
<sequence length="720" mass="80929">MSVRISPVFALEIPYFCSVDKLQDSDLKFLPGVGPKKAELLKKELKLATFGDLLYYFPFKYIDRSRFLTIAQIEEDMSFVQVKGRITSFSFAGEGNRKRLVAFFSDGVGIAELVWFKGIKWIQQKVAVNTPYIVFGKPTIFNGRVSFVHPDVEVVLKEDGTISGGLQPYYNTSEKMKSAFLNSKAVAKLQENLQKLIGPKIVERMPEDLVGSLKLMPLRDALLNIHFPRSADLLRKAQLRLKFEELFYIQLNLLAQKKYRQKKINGHVFSKVGESFNNFYSSNLPFSLTEAQKRVLREIRKDLGSGRQMNRLLQGDVGSGKTLVGLMAMLLASDNSFQSCLMAPTEILANQHYKTIVDFLDGLGVSVGLLTGSTKKAERRKLFALLESGELQLLIGTHALLEDTVQFKDLGLVIVDEQQRFGVAQRAKLWEKNTNPPHVLVMTATPIPRTLAMTVYGDLEVSVIDELPPGRKPIRTMHYFDSKRLKVFGFMREQIKLGRQIYLVYPLIKESEKMDFKDLQDGYASIVLEFPPPEYTVVVVHGQMKPDEKDFSMGQFAAGKAQIMVATTVIEVGVNVPNASVMIIESAERFGLSQLHQLRGRVGRGADQSFCILMTGNKLSSDSRKRMSTMVSTNDGFEIAEVDLALRGPGDMEGTMQSGMAFDLKIANIAKDGQILSWARNVAEEIVDEDPLLDMDKNRILKAELTRFKGRDSYDFSQIS</sequence>
<evidence type="ECO:0000256" key="8">
    <source>
        <dbReference type="ARBA" id="ARBA00023125"/>
    </source>
</evidence>
<dbReference type="InterPro" id="IPR045562">
    <property type="entry name" value="RecG_dom3_C"/>
</dbReference>
<dbReference type="InterPro" id="IPR027417">
    <property type="entry name" value="P-loop_NTPase"/>
</dbReference>
<evidence type="ECO:0000256" key="1">
    <source>
        <dbReference type="ARBA" id="ARBA00007504"/>
    </source>
</evidence>
<dbReference type="PANTHER" id="PTHR47964">
    <property type="entry name" value="ATP-DEPENDENT DNA HELICASE HOMOLOG RECG, CHLOROPLASTIC"/>
    <property type="match status" value="1"/>
</dbReference>
<keyword evidence="5 15" id="KW-0378">Hydrolase</keyword>
<dbReference type="GO" id="GO:0016887">
    <property type="term" value="F:ATP hydrolysis activity"/>
    <property type="evidence" value="ECO:0007669"/>
    <property type="project" value="RHEA"/>
</dbReference>
<comment type="similarity">
    <text evidence="1 15">Belongs to the helicase family. RecG subfamily.</text>
</comment>
<dbReference type="PROSITE" id="PS51192">
    <property type="entry name" value="HELICASE_ATP_BIND_1"/>
    <property type="match status" value="1"/>
</dbReference>
<dbReference type="Gene3D" id="2.40.50.140">
    <property type="entry name" value="Nucleic acid-binding proteins"/>
    <property type="match status" value="1"/>
</dbReference>
<evidence type="ECO:0000259" key="16">
    <source>
        <dbReference type="PROSITE" id="PS51192"/>
    </source>
</evidence>
<dbReference type="Pfam" id="PF17191">
    <property type="entry name" value="RecG_wedge"/>
    <property type="match status" value="1"/>
</dbReference>
<dbReference type="Pfam" id="PF00271">
    <property type="entry name" value="Helicase_C"/>
    <property type="match status" value="1"/>
</dbReference>
<keyword evidence="3 15" id="KW-0547">Nucleotide-binding</keyword>
<evidence type="ECO:0000256" key="14">
    <source>
        <dbReference type="ARBA" id="ARBA00048988"/>
    </source>
</evidence>
<reference evidence="18 19" key="1">
    <citation type="submission" date="2016-09" db="EMBL/GenBank/DDBJ databases">
        <authorList>
            <person name="Capua I."/>
            <person name="De Benedictis P."/>
            <person name="Joannis T."/>
            <person name="Lombin L.H."/>
            <person name="Cattoli G."/>
        </authorList>
    </citation>
    <scope>NUCLEOTIDE SEQUENCE [LARGE SCALE GENOMIC DNA]</scope>
    <source>
        <strain evidence="18 19">A7P-90m</strain>
    </source>
</reference>
<dbReference type="Gene3D" id="3.40.50.300">
    <property type="entry name" value="P-loop containing nucleotide triphosphate hydrolases"/>
    <property type="match status" value="2"/>
</dbReference>
<keyword evidence="10 15" id="KW-0234">DNA repair</keyword>
<dbReference type="SMART" id="SM00487">
    <property type="entry name" value="DEXDc"/>
    <property type="match status" value="1"/>
</dbReference>
<keyword evidence="9 15" id="KW-0233">DNA recombination</keyword>
<evidence type="ECO:0000256" key="2">
    <source>
        <dbReference type="ARBA" id="ARBA00017846"/>
    </source>
</evidence>
<evidence type="ECO:0000256" key="4">
    <source>
        <dbReference type="ARBA" id="ARBA00022763"/>
    </source>
</evidence>
<dbReference type="InterPro" id="IPR011545">
    <property type="entry name" value="DEAD/DEAH_box_helicase_dom"/>
</dbReference>
<dbReference type="CDD" id="cd04488">
    <property type="entry name" value="RecG_wedge_OBF"/>
    <property type="match status" value="1"/>
</dbReference>
<dbReference type="InterPro" id="IPR047112">
    <property type="entry name" value="RecG/Mfd"/>
</dbReference>
<evidence type="ECO:0000259" key="17">
    <source>
        <dbReference type="PROSITE" id="PS51194"/>
    </source>
</evidence>
<dbReference type="InterPro" id="IPR012340">
    <property type="entry name" value="NA-bd_OB-fold"/>
</dbReference>
<dbReference type="GO" id="GO:0006310">
    <property type="term" value="P:DNA recombination"/>
    <property type="evidence" value="ECO:0007669"/>
    <property type="project" value="UniProtKB-UniRule"/>
</dbReference>
<dbReference type="PANTHER" id="PTHR47964:SF1">
    <property type="entry name" value="ATP-DEPENDENT DNA HELICASE HOMOLOG RECG, CHLOROPLASTIC"/>
    <property type="match status" value="1"/>
</dbReference>
<dbReference type="EC" id="5.6.2.4" evidence="13 15"/>
<dbReference type="Pfam" id="PF19833">
    <property type="entry name" value="RecG_dom3_C"/>
    <property type="match status" value="1"/>
</dbReference>
<protein>
    <recommendedName>
        <fullName evidence="2 15">ATP-dependent DNA helicase RecG</fullName>
        <ecNumber evidence="13 15">5.6.2.4</ecNumber>
    </recommendedName>
</protein>
<dbReference type="STRING" id="1640674.SAMN05216323_103429"/>
<dbReference type="InterPro" id="IPR014001">
    <property type="entry name" value="Helicase_ATP-bd"/>
</dbReference>
<feature type="domain" description="Helicase C-terminal" evidence="17">
    <location>
        <begin position="497"/>
        <end position="650"/>
    </location>
</feature>
<dbReference type="CDD" id="cd17992">
    <property type="entry name" value="DEXHc_RecG"/>
    <property type="match status" value="1"/>
</dbReference>
<keyword evidence="8" id="KW-0238">DNA-binding</keyword>
<dbReference type="InterPro" id="IPR004609">
    <property type="entry name" value="ATP-dep_DNA_helicase_RecG"/>
</dbReference>
<dbReference type="InterPro" id="IPR001650">
    <property type="entry name" value="Helicase_C-like"/>
</dbReference>
<evidence type="ECO:0000256" key="9">
    <source>
        <dbReference type="ARBA" id="ARBA00023172"/>
    </source>
</evidence>
<evidence type="ECO:0000256" key="10">
    <source>
        <dbReference type="ARBA" id="ARBA00023204"/>
    </source>
</evidence>
<dbReference type="EMBL" id="FMYP01000034">
    <property type="protein sequence ID" value="SDC50801.1"/>
    <property type="molecule type" value="Genomic_DNA"/>
</dbReference>
<dbReference type="NCBIfam" id="TIGR00643">
    <property type="entry name" value="recG"/>
    <property type="match status" value="1"/>
</dbReference>
<evidence type="ECO:0000313" key="18">
    <source>
        <dbReference type="EMBL" id="SDC50801.1"/>
    </source>
</evidence>
<evidence type="ECO:0000256" key="13">
    <source>
        <dbReference type="ARBA" id="ARBA00034808"/>
    </source>
</evidence>
<evidence type="ECO:0000256" key="3">
    <source>
        <dbReference type="ARBA" id="ARBA00022741"/>
    </source>
</evidence>
<dbReference type="NCBIfam" id="NF008165">
    <property type="entry name" value="PRK10917.1-3"/>
    <property type="match status" value="1"/>
</dbReference>
<evidence type="ECO:0000256" key="5">
    <source>
        <dbReference type="ARBA" id="ARBA00022801"/>
    </source>
</evidence>
<proteinExistence type="inferred from homology"/>
<evidence type="ECO:0000256" key="11">
    <source>
        <dbReference type="ARBA" id="ARBA00023235"/>
    </source>
</evidence>
<dbReference type="SUPFAM" id="SSF50249">
    <property type="entry name" value="Nucleic acid-binding proteins"/>
    <property type="match status" value="1"/>
</dbReference>
<dbReference type="GO" id="GO:0043138">
    <property type="term" value="F:3'-5' DNA helicase activity"/>
    <property type="evidence" value="ECO:0007669"/>
    <property type="project" value="UniProtKB-EC"/>
</dbReference>
<evidence type="ECO:0000256" key="15">
    <source>
        <dbReference type="RuleBase" id="RU363016"/>
    </source>
</evidence>
<dbReference type="OrthoDB" id="9804325at2"/>
<keyword evidence="6 15" id="KW-0347">Helicase</keyword>
<dbReference type="AlphaFoldDB" id="A0A1G6M5V0"/>
<dbReference type="SUPFAM" id="SSF52540">
    <property type="entry name" value="P-loop containing nucleoside triphosphate hydrolases"/>
    <property type="match status" value="2"/>
</dbReference>
<dbReference type="SMART" id="SM00490">
    <property type="entry name" value="HELICc"/>
    <property type="match status" value="2"/>
</dbReference>
<feature type="domain" description="Helicase ATP-binding" evidence="16">
    <location>
        <begin position="302"/>
        <end position="464"/>
    </location>
</feature>
<comment type="catalytic activity">
    <reaction evidence="12 15">
        <text>Couples ATP hydrolysis with the unwinding of duplex DNA by translocating in the 3'-5' direction.</text>
        <dbReference type="EC" id="5.6.2.4"/>
    </reaction>
</comment>
<evidence type="ECO:0000256" key="12">
    <source>
        <dbReference type="ARBA" id="ARBA00034617"/>
    </source>
</evidence>
<dbReference type="GO" id="GO:0006281">
    <property type="term" value="P:DNA repair"/>
    <property type="evidence" value="ECO:0007669"/>
    <property type="project" value="UniProtKB-UniRule"/>
</dbReference>
<organism evidence="18 19">
    <name type="scientific">Williamwhitmania taraxaci</name>
    <dbReference type="NCBI Taxonomy" id="1640674"/>
    <lineage>
        <taxon>Bacteria</taxon>
        <taxon>Pseudomonadati</taxon>
        <taxon>Bacteroidota</taxon>
        <taxon>Bacteroidia</taxon>
        <taxon>Bacteroidales</taxon>
        <taxon>Williamwhitmaniaceae</taxon>
        <taxon>Williamwhitmania</taxon>
    </lineage>
</organism>
<accession>A0A1G6M5V0</accession>
<keyword evidence="7 15" id="KW-0067">ATP-binding</keyword>
<keyword evidence="4 15" id="KW-0227">DNA damage</keyword>
<dbReference type="GO" id="GO:0003677">
    <property type="term" value="F:DNA binding"/>
    <property type="evidence" value="ECO:0007669"/>
    <property type="project" value="UniProtKB-KW"/>
</dbReference>
<keyword evidence="19" id="KW-1185">Reference proteome</keyword>
<evidence type="ECO:0000256" key="7">
    <source>
        <dbReference type="ARBA" id="ARBA00022840"/>
    </source>
</evidence>
<dbReference type="PROSITE" id="PS51194">
    <property type="entry name" value="HELICASE_CTER"/>
    <property type="match status" value="1"/>
</dbReference>
<dbReference type="GO" id="GO:0005524">
    <property type="term" value="F:ATP binding"/>
    <property type="evidence" value="ECO:0007669"/>
    <property type="project" value="UniProtKB-KW"/>
</dbReference>
<comment type="catalytic activity">
    <reaction evidence="14 15">
        <text>ATP + H2O = ADP + phosphate + H(+)</text>
        <dbReference type="Rhea" id="RHEA:13065"/>
        <dbReference type="ChEBI" id="CHEBI:15377"/>
        <dbReference type="ChEBI" id="CHEBI:15378"/>
        <dbReference type="ChEBI" id="CHEBI:30616"/>
        <dbReference type="ChEBI" id="CHEBI:43474"/>
        <dbReference type="ChEBI" id="CHEBI:456216"/>
        <dbReference type="EC" id="5.6.2.4"/>
    </reaction>
</comment>
<evidence type="ECO:0000313" key="19">
    <source>
        <dbReference type="Proteomes" id="UP000199452"/>
    </source>
</evidence>
<gene>
    <name evidence="18" type="ORF">SAMN05216323_103429</name>
</gene>
<evidence type="ECO:0000256" key="6">
    <source>
        <dbReference type="ARBA" id="ARBA00022806"/>
    </source>
</evidence>
<keyword evidence="11" id="KW-0413">Isomerase</keyword>
<dbReference type="Pfam" id="PF00270">
    <property type="entry name" value="DEAD"/>
    <property type="match status" value="1"/>
</dbReference>
<dbReference type="Proteomes" id="UP000199452">
    <property type="component" value="Unassembled WGS sequence"/>
</dbReference>